<reference evidence="3 4" key="1">
    <citation type="journal article" date="2013" name="Genome Biol.">
        <title>The genome sequence of the most widely cultivated cacao type and its use to identify candidate genes regulating pod color.</title>
        <authorList>
            <person name="Motamayor J.C."/>
            <person name="Mockaitis K."/>
            <person name="Schmutz J."/>
            <person name="Haiminen N."/>
            <person name="Iii D.L."/>
            <person name="Cornejo O."/>
            <person name="Findley S.D."/>
            <person name="Zheng P."/>
            <person name="Utro F."/>
            <person name="Royaert S."/>
            <person name="Saski C."/>
            <person name="Jenkins J."/>
            <person name="Podicheti R."/>
            <person name="Zhao M."/>
            <person name="Scheffler B.E."/>
            <person name="Stack J.C."/>
            <person name="Feltus F.A."/>
            <person name="Mustiga G.M."/>
            <person name="Amores F."/>
            <person name="Phillips W."/>
            <person name="Marelli J.P."/>
            <person name="May G.D."/>
            <person name="Shapiro H."/>
            <person name="Ma J."/>
            <person name="Bustamante C.D."/>
            <person name="Schnell R.J."/>
            <person name="Main D."/>
            <person name="Gilbert D."/>
            <person name="Parida L."/>
            <person name="Kuhn D.N."/>
        </authorList>
    </citation>
    <scope>NUCLEOTIDE SEQUENCE [LARGE SCALE GENOMIC DNA]</scope>
    <source>
        <strain evidence="4">cv. Matina 1-6</strain>
    </source>
</reference>
<dbReference type="Gramene" id="EOY22628">
    <property type="protein sequence ID" value="EOY22628"/>
    <property type="gene ID" value="TCM_014747"/>
</dbReference>
<keyword evidence="3" id="KW-0346">Stress response</keyword>
<keyword evidence="4" id="KW-1185">Reference proteome</keyword>
<dbReference type="eggNOG" id="ENOG502QYTS">
    <property type="taxonomic scope" value="Eukaryota"/>
</dbReference>
<dbReference type="PANTHER" id="PTHR47374">
    <property type="entry name" value="ENDOSOME ANTIGEN-LIKE PROTEIN, PUTATIVE (DUF3444)-RELATED"/>
    <property type="match status" value="1"/>
</dbReference>
<dbReference type="OMA" id="IDYYWIL"/>
<feature type="domain" description="DUF3444" evidence="2">
    <location>
        <begin position="499"/>
        <end position="688"/>
    </location>
</feature>
<name>A0A061FZX6_THECC</name>
<feature type="domain" description="DUF3444" evidence="2">
    <location>
        <begin position="242"/>
        <end position="445"/>
    </location>
</feature>
<feature type="compositionally biased region" description="Polar residues" evidence="1">
    <location>
        <begin position="487"/>
        <end position="496"/>
    </location>
</feature>
<dbReference type="InParanoid" id="A0A061FZX6"/>
<proteinExistence type="predicted"/>
<dbReference type="HOGENOM" id="CLU_004676_4_0_1"/>
<feature type="region of interest" description="Disordered" evidence="1">
    <location>
        <begin position="205"/>
        <end position="225"/>
    </location>
</feature>
<evidence type="ECO:0000313" key="3">
    <source>
        <dbReference type="EMBL" id="EOY22628.1"/>
    </source>
</evidence>
<dbReference type="InterPro" id="IPR024593">
    <property type="entry name" value="DUF3444"/>
</dbReference>
<dbReference type="Proteomes" id="UP000026915">
    <property type="component" value="Chromosome 3"/>
</dbReference>
<dbReference type="PANTHER" id="PTHR47374:SF10">
    <property type="entry name" value="HEAT SHOCK N-TERMINAL DOMAIN-CONTAINING PROTEIN, PUTATIVE-RELATED"/>
    <property type="match status" value="1"/>
</dbReference>
<feature type="region of interest" description="Disordered" evidence="1">
    <location>
        <begin position="473"/>
        <end position="496"/>
    </location>
</feature>
<dbReference type="EMBL" id="CM001881">
    <property type="protein sequence ID" value="EOY22628.1"/>
    <property type="molecule type" value="Genomic_DNA"/>
</dbReference>
<dbReference type="InterPro" id="IPR036869">
    <property type="entry name" value="J_dom_sf"/>
</dbReference>
<protein>
    <submittedName>
        <fullName evidence="3">DNAJ heat shock N-terminal domain-containing protein, putative</fullName>
    </submittedName>
</protein>
<organism evidence="3 4">
    <name type="scientific">Theobroma cacao</name>
    <name type="common">Cacao</name>
    <name type="synonym">Cocoa</name>
    <dbReference type="NCBI Taxonomy" id="3641"/>
    <lineage>
        <taxon>Eukaryota</taxon>
        <taxon>Viridiplantae</taxon>
        <taxon>Streptophyta</taxon>
        <taxon>Embryophyta</taxon>
        <taxon>Tracheophyta</taxon>
        <taxon>Spermatophyta</taxon>
        <taxon>Magnoliopsida</taxon>
        <taxon>eudicotyledons</taxon>
        <taxon>Gunneridae</taxon>
        <taxon>Pentapetalae</taxon>
        <taxon>rosids</taxon>
        <taxon>malvids</taxon>
        <taxon>Malvales</taxon>
        <taxon>Malvaceae</taxon>
        <taxon>Byttnerioideae</taxon>
        <taxon>Theobroma</taxon>
    </lineage>
</organism>
<evidence type="ECO:0000313" key="4">
    <source>
        <dbReference type="Proteomes" id="UP000026915"/>
    </source>
</evidence>
<dbReference type="SUPFAM" id="SSF46565">
    <property type="entry name" value="Chaperone J-domain"/>
    <property type="match status" value="1"/>
</dbReference>
<dbReference type="AlphaFoldDB" id="A0A061FZX6"/>
<gene>
    <name evidence="3" type="ORF">TCM_014747</name>
</gene>
<dbReference type="Gene3D" id="1.10.287.110">
    <property type="entry name" value="DnaJ domain"/>
    <property type="match status" value="1"/>
</dbReference>
<dbReference type="Pfam" id="PF11926">
    <property type="entry name" value="DUF3444"/>
    <property type="match status" value="2"/>
</dbReference>
<evidence type="ECO:0000259" key="2">
    <source>
        <dbReference type="Pfam" id="PF11926"/>
    </source>
</evidence>
<sequence>MKHTIKVGTSKEMNQKVLEALQEKGVAEKMMTQKGYASAREHLLRAKELSPGIDNIESMLTVCDILSAASVKFPAYGIDYYWILQLTPPSTQSVIGKRHQKLVSMLQPIVRTFPGAELALKHIQDAFLTLSNNETRSKFDLKRGTGCEDYRSFKFQAPCSQSISDRETISTTQTSSMDSHRNYIDGSKKTAETILTAVGNSVEKQSSSTTFENQHGKIGMSSDGISSSTNSLPTILEGIVTCQDYYNFEDDRKLYYLEPGQIWASHYRAKLQHNYRYAQITINSRSAFCVTWLKPIPTSPSERRWCDKGLPVACGSFELVPETKEDVSWQIISSYKCSWPQCVIGDQFEIYPRKGEIWALYKDWDLDDWSYDPDAVKGCRFELVEVLSEFSKYSGADAMCLVKVNGFKYVFKRQIMGGNPITFHISPSNMYMFSHNVPAYRFRGGEIDNIADGMFELDQMALPDYMIQDMDSQQSPNEKRSLLPRPTSLSNQNLENKNLKPGLTQKHLATGQVWAVYCGKDLMPRQYIRINGIISESQVCGTELEPLPILDHEIHWQKENLPMACGVFKVSGTSVNLDMSKFSYLVQCQQSTCESFYWIYPQKGEIWAMYKNWNAKWNRSNYENYQCQIVQVLSGFEEDGVKVARLGEVKGYLTFFRRIQYDGFDLTHTVRKEEKLSFSHRVPAFRVPGIGKYGIPEDTWHLEPDGLPPKRGM</sequence>
<evidence type="ECO:0000256" key="1">
    <source>
        <dbReference type="SAM" id="MobiDB-lite"/>
    </source>
</evidence>
<accession>A0A061FZX6</accession>